<reference evidence="21 22" key="1">
    <citation type="journal article" date="2018" name="Mol. Biol. Evol.">
        <title>Broad Genomic Sampling Reveals a Smut Pathogenic Ancestry of the Fungal Clade Ustilaginomycotina.</title>
        <authorList>
            <person name="Kijpornyongpan T."/>
            <person name="Mondo S.J."/>
            <person name="Barry K."/>
            <person name="Sandor L."/>
            <person name="Lee J."/>
            <person name="Lipzen A."/>
            <person name="Pangilinan J."/>
            <person name="LaButti K."/>
            <person name="Hainaut M."/>
            <person name="Henrissat B."/>
            <person name="Grigoriev I.V."/>
            <person name="Spatafora J.W."/>
            <person name="Aime M.C."/>
        </authorList>
    </citation>
    <scope>NUCLEOTIDE SEQUENCE [LARGE SCALE GENOMIC DNA]</scope>
    <source>
        <strain evidence="21 22">MCA 5214</strain>
    </source>
</reference>
<feature type="compositionally biased region" description="Low complexity" evidence="19">
    <location>
        <begin position="687"/>
        <end position="697"/>
    </location>
</feature>
<feature type="region of interest" description="Disordered" evidence="19">
    <location>
        <begin position="1"/>
        <end position="48"/>
    </location>
</feature>
<dbReference type="Proteomes" id="UP000245884">
    <property type="component" value="Unassembled WGS sequence"/>
</dbReference>
<keyword evidence="9" id="KW-0808">Transferase</keyword>
<evidence type="ECO:0000256" key="19">
    <source>
        <dbReference type="SAM" id="MobiDB-lite"/>
    </source>
</evidence>
<dbReference type="GO" id="GO:0004674">
    <property type="term" value="F:protein serine/threonine kinase activity"/>
    <property type="evidence" value="ECO:0007669"/>
    <property type="project" value="UniProtKB-KW"/>
</dbReference>
<feature type="region of interest" description="Disordered" evidence="19">
    <location>
        <begin position="74"/>
        <end position="156"/>
    </location>
</feature>
<feature type="compositionally biased region" description="Basic and acidic residues" evidence="19">
    <location>
        <begin position="624"/>
        <end position="637"/>
    </location>
</feature>
<keyword evidence="7" id="KW-0690">Ribosome biogenesis</keyword>
<evidence type="ECO:0000256" key="10">
    <source>
        <dbReference type="ARBA" id="ARBA00022723"/>
    </source>
</evidence>
<feature type="compositionally biased region" description="Low complexity" evidence="19">
    <location>
        <begin position="111"/>
        <end position="124"/>
    </location>
</feature>
<comment type="catalytic activity">
    <reaction evidence="17">
        <text>L-seryl-[protein] + ATP = O-phospho-L-seryl-[protein] + ADP + H(+)</text>
        <dbReference type="Rhea" id="RHEA:17989"/>
        <dbReference type="Rhea" id="RHEA-COMP:9863"/>
        <dbReference type="Rhea" id="RHEA-COMP:11604"/>
        <dbReference type="ChEBI" id="CHEBI:15378"/>
        <dbReference type="ChEBI" id="CHEBI:29999"/>
        <dbReference type="ChEBI" id="CHEBI:30616"/>
        <dbReference type="ChEBI" id="CHEBI:83421"/>
        <dbReference type="ChEBI" id="CHEBI:456216"/>
        <dbReference type="EC" id="2.7.11.1"/>
    </reaction>
</comment>
<dbReference type="GeneID" id="37030716"/>
<comment type="catalytic activity">
    <reaction evidence="16">
        <text>L-threonyl-[protein] + ATP = O-phospho-L-threonyl-[protein] + ADP + H(+)</text>
        <dbReference type="Rhea" id="RHEA:46608"/>
        <dbReference type="Rhea" id="RHEA-COMP:11060"/>
        <dbReference type="Rhea" id="RHEA-COMP:11605"/>
        <dbReference type="ChEBI" id="CHEBI:15378"/>
        <dbReference type="ChEBI" id="CHEBI:30013"/>
        <dbReference type="ChEBI" id="CHEBI:30616"/>
        <dbReference type="ChEBI" id="CHEBI:61977"/>
        <dbReference type="ChEBI" id="CHEBI:456216"/>
        <dbReference type="EC" id="2.7.11.1"/>
    </reaction>
</comment>
<feature type="region of interest" description="Disordered" evidence="19">
    <location>
        <begin position="563"/>
        <end position="761"/>
    </location>
</feature>
<feature type="compositionally biased region" description="Low complexity" evidence="19">
    <location>
        <begin position="505"/>
        <end position="515"/>
    </location>
</feature>
<keyword evidence="10" id="KW-0479">Metal-binding</keyword>
<dbReference type="Gene3D" id="3.30.200.20">
    <property type="entry name" value="Phosphorylase Kinase, domain 1"/>
    <property type="match status" value="1"/>
</dbReference>
<evidence type="ECO:0000256" key="16">
    <source>
        <dbReference type="ARBA" id="ARBA00047899"/>
    </source>
</evidence>
<feature type="compositionally biased region" description="Low complexity" evidence="19">
    <location>
        <begin position="563"/>
        <end position="586"/>
    </location>
</feature>
<dbReference type="EC" id="2.7.11.1" evidence="4"/>
<name>A0A316UPK8_9BASI</name>
<dbReference type="InterPro" id="IPR018935">
    <property type="entry name" value="RIO_kinase_CS"/>
</dbReference>
<dbReference type="CDD" id="cd05147">
    <property type="entry name" value="RIO1_euk"/>
    <property type="match status" value="1"/>
</dbReference>
<evidence type="ECO:0000259" key="20">
    <source>
        <dbReference type="SMART" id="SM00090"/>
    </source>
</evidence>
<dbReference type="InterPro" id="IPR000687">
    <property type="entry name" value="RIO_kinase"/>
</dbReference>
<feature type="compositionally biased region" description="Polar residues" evidence="19">
    <location>
        <begin position="74"/>
        <end position="90"/>
    </location>
</feature>
<evidence type="ECO:0000256" key="11">
    <source>
        <dbReference type="ARBA" id="ARBA00022741"/>
    </source>
</evidence>
<evidence type="ECO:0000256" key="12">
    <source>
        <dbReference type="ARBA" id="ARBA00022777"/>
    </source>
</evidence>
<dbReference type="GO" id="GO:0046872">
    <property type="term" value="F:metal ion binding"/>
    <property type="evidence" value="ECO:0007669"/>
    <property type="project" value="UniProtKB-KW"/>
</dbReference>
<evidence type="ECO:0000256" key="18">
    <source>
        <dbReference type="ARBA" id="ARBA00068838"/>
    </source>
</evidence>
<feature type="compositionally biased region" description="Basic and acidic residues" evidence="19">
    <location>
        <begin position="7"/>
        <end position="24"/>
    </location>
</feature>
<evidence type="ECO:0000256" key="17">
    <source>
        <dbReference type="ARBA" id="ARBA00048679"/>
    </source>
</evidence>
<dbReference type="InterPro" id="IPR011009">
    <property type="entry name" value="Kinase-like_dom_sf"/>
</dbReference>
<keyword evidence="22" id="KW-1185">Reference proteome</keyword>
<feature type="compositionally biased region" description="Basic and acidic residues" evidence="19">
    <location>
        <begin position="704"/>
        <end position="754"/>
    </location>
</feature>
<dbReference type="SMART" id="SM00090">
    <property type="entry name" value="RIO"/>
    <property type="match status" value="1"/>
</dbReference>
<evidence type="ECO:0000313" key="21">
    <source>
        <dbReference type="EMBL" id="PWN25813.1"/>
    </source>
</evidence>
<evidence type="ECO:0000256" key="4">
    <source>
        <dbReference type="ARBA" id="ARBA00012513"/>
    </source>
</evidence>
<dbReference type="FunFam" id="3.30.200.20:FF:000148">
    <property type="entry name" value="Serine/threonine-protein kinase RIO1"/>
    <property type="match status" value="1"/>
</dbReference>
<feature type="compositionally biased region" description="Low complexity" evidence="19">
    <location>
        <begin position="594"/>
        <end position="604"/>
    </location>
</feature>
<evidence type="ECO:0000256" key="8">
    <source>
        <dbReference type="ARBA" id="ARBA00022527"/>
    </source>
</evidence>
<evidence type="ECO:0000256" key="1">
    <source>
        <dbReference type="ARBA" id="ARBA00001946"/>
    </source>
</evidence>
<evidence type="ECO:0000256" key="13">
    <source>
        <dbReference type="ARBA" id="ARBA00022801"/>
    </source>
</evidence>
<feature type="region of interest" description="Disordered" evidence="19">
    <location>
        <begin position="174"/>
        <end position="209"/>
    </location>
</feature>
<keyword evidence="14" id="KW-0067">ATP-binding</keyword>
<feature type="compositionally biased region" description="Acidic residues" evidence="19">
    <location>
        <begin position="28"/>
        <end position="48"/>
    </location>
</feature>
<dbReference type="GO" id="GO:0005524">
    <property type="term" value="F:ATP binding"/>
    <property type="evidence" value="ECO:0007669"/>
    <property type="project" value="UniProtKB-KW"/>
</dbReference>
<organism evidence="21 22">
    <name type="scientific">Jaminaea rosea</name>
    <dbReference type="NCBI Taxonomy" id="1569628"/>
    <lineage>
        <taxon>Eukaryota</taxon>
        <taxon>Fungi</taxon>
        <taxon>Dikarya</taxon>
        <taxon>Basidiomycota</taxon>
        <taxon>Ustilaginomycotina</taxon>
        <taxon>Exobasidiomycetes</taxon>
        <taxon>Microstromatales</taxon>
        <taxon>Microstromatales incertae sedis</taxon>
        <taxon>Jaminaea</taxon>
    </lineage>
</organism>
<dbReference type="GO" id="GO:0016787">
    <property type="term" value="F:hydrolase activity"/>
    <property type="evidence" value="ECO:0007669"/>
    <property type="project" value="UniProtKB-KW"/>
</dbReference>
<comment type="similarity">
    <text evidence="3">Belongs to the protein kinase superfamily. RIO-type Ser/Thr kinase family.</text>
</comment>
<evidence type="ECO:0000256" key="15">
    <source>
        <dbReference type="ARBA" id="ARBA00022842"/>
    </source>
</evidence>
<feature type="domain" description="RIO kinase" evidence="20">
    <location>
        <begin position="201"/>
        <end position="480"/>
    </location>
</feature>
<evidence type="ECO:0000256" key="6">
    <source>
        <dbReference type="ARBA" id="ARBA00022490"/>
    </source>
</evidence>
<evidence type="ECO:0000256" key="2">
    <source>
        <dbReference type="ARBA" id="ARBA00004496"/>
    </source>
</evidence>
<feature type="compositionally biased region" description="Low complexity" evidence="19">
    <location>
        <begin position="140"/>
        <end position="151"/>
    </location>
</feature>
<dbReference type="Pfam" id="PF01163">
    <property type="entry name" value="RIO1"/>
    <property type="match status" value="1"/>
</dbReference>
<evidence type="ECO:0000256" key="3">
    <source>
        <dbReference type="ARBA" id="ARBA00009196"/>
    </source>
</evidence>
<keyword evidence="15" id="KW-0460">Magnesium</keyword>
<keyword evidence="8" id="KW-0723">Serine/threonine-protein kinase</keyword>
<proteinExistence type="inferred from homology"/>
<evidence type="ECO:0000256" key="14">
    <source>
        <dbReference type="ARBA" id="ARBA00022840"/>
    </source>
</evidence>
<dbReference type="GO" id="GO:0005737">
    <property type="term" value="C:cytoplasm"/>
    <property type="evidence" value="ECO:0007669"/>
    <property type="project" value="UniProtKB-SubCell"/>
</dbReference>
<dbReference type="AlphaFoldDB" id="A0A316UPK8"/>
<keyword evidence="12" id="KW-0418">Kinase</keyword>
<dbReference type="Gene3D" id="1.10.510.10">
    <property type="entry name" value="Transferase(Phosphotransferase) domain 1"/>
    <property type="match status" value="1"/>
</dbReference>
<dbReference type="InterPro" id="IPR051272">
    <property type="entry name" value="RIO-type_Ser/Thr_kinase"/>
</dbReference>
<dbReference type="PROSITE" id="PS01245">
    <property type="entry name" value="RIO1"/>
    <property type="match status" value="1"/>
</dbReference>
<gene>
    <name evidence="21" type="ORF">BDZ90DRAFT_275690</name>
</gene>
<dbReference type="InterPro" id="IPR018934">
    <property type="entry name" value="RIO_dom"/>
</dbReference>
<comment type="cofactor">
    <cofactor evidence="1">
        <name>Mg(2+)</name>
        <dbReference type="ChEBI" id="CHEBI:18420"/>
    </cofactor>
</comment>
<feature type="compositionally biased region" description="Polar residues" evidence="19">
    <location>
        <begin position="128"/>
        <end position="139"/>
    </location>
</feature>
<sequence length="761" mass="82409">MTSVAQQHKELPRIDDGDALKVQREGQAYEEVEEDDDDDDDDSMDEEELEAVRALAVDDADWDLARGDFTKLYNRSRQIQSVAEGSSGSSVPLPAMNAPRRVIAAKEAREAANAASPSVSGSHSSKSKPNTNNEGQANASSQDQPTSSSTTPHDRTTAQLNSLSSYASRISLSSSISGSVPRKTGGSGAAGSSASTTREKDKADRATNQQVLDPRTLVILFKMLQRGFLEHIDGVISTGKEANVYHASLPPPLSEGETDATPLSERQLQKRGHVAIKIYKTSILVFKDRHQYVSGEFRFRNGYTGSNPRKMVKTWAEKEARNLKRLASAGVRAPKPLELRDHVLVMDFVGDDDGWASPRLKDAEKVIDQIDRERHDAAQESGQPPAGDSKWEFLYREMLVAIRTMWHSCRLVHADLSEYNVLYHSDGHLWIIDVSQSVEHDHPKALDFLRADIAHVEAYFAKRGGVRVMGLRKVFDWVLKEPSGLRRGGGGRVGVEQEREDDAYGDAAASASAEGGVKGPESTGSNVVETGGTGPFALLEVRQREAGESEDELMAELKTMMEASATSSKATPSSSSAAADTPSSTAGQDTTETASANANGSGSADSDRVFLSSYIPRTLNDVYDPERDIERLKRNKQDGVQGDGDAADGEGLIYAGGVTGLDEAQAKGAQPHSTKPEDGEGGEESGQDSSGSSSGSESSDEEDGERHPDRPPRGHRHEDRDAKKERKAAVKSAQKERRANKTSKKDKNKAIAKVDKKKGKK</sequence>
<evidence type="ECO:0000256" key="9">
    <source>
        <dbReference type="ARBA" id="ARBA00022679"/>
    </source>
</evidence>
<keyword evidence="13" id="KW-0378">Hydrolase</keyword>
<evidence type="ECO:0000256" key="7">
    <source>
        <dbReference type="ARBA" id="ARBA00022517"/>
    </source>
</evidence>
<keyword evidence="11" id="KW-0547">Nucleotide-binding</keyword>
<dbReference type="PANTHER" id="PTHR45723">
    <property type="entry name" value="SERINE/THREONINE-PROTEIN KINASE RIO1"/>
    <property type="match status" value="1"/>
</dbReference>
<accession>A0A316UPK8</accession>
<comment type="subcellular location">
    <subcellularLocation>
        <location evidence="2">Cytoplasm</location>
    </subcellularLocation>
</comment>
<feature type="region of interest" description="Disordered" evidence="19">
    <location>
        <begin position="484"/>
        <end position="533"/>
    </location>
</feature>
<dbReference type="EMBL" id="KZ819674">
    <property type="protein sequence ID" value="PWN25813.1"/>
    <property type="molecule type" value="Genomic_DNA"/>
</dbReference>
<protein>
    <recommendedName>
        <fullName evidence="5">Serine/threonine-protein kinase RIO1</fullName>
        <ecNumber evidence="4">2.7.11.1</ecNumber>
    </recommendedName>
    <alternativeName>
        <fullName evidence="18">Serine/threonine-protein kinase rio1</fullName>
    </alternativeName>
</protein>
<keyword evidence="6" id="KW-0963">Cytoplasm</keyword>
<dbReference type="RefSeq" id="XP_025360425.1">
    <property type="nucleotide sequence ID" value="XM_025508893.1"/>
</dbReference>
<evidence type="ECO:0000313" key="22">
    <source>
        <dbReference type="Proteomes" id="UP000245884"/>
    </source>
</evidence>
<dbReference type="GO" id="GO:0042254">
    <property type="term" value="P:ribosome biogenesis"/>
    <property type="evidence" value="ECO:0007669"/>
    <property type="project" value="UniProtKB-KW"/>
</dbReference>
<evidence type="ECO:0000256" key="5">
    <source>
        <dbReference type="ARBA" id="ARBA00016038"/>
    </source>
</evidence>
<dbReference type="STRING" id="1569628.A0A316UPK8"/>
<dbReference type="SUPFAM" id="SSF56112">
    <property type="entry name" value="Protein kinase-like (PK-like)"/>
    <property type="match status" value="1"/>
</dbReference>
<dbReference type="OrthoDB" id="205248at2759"/>